<dbReference type="InterPro" id="IPR050495">
    <property type="entry name" value="ATG22/LtaA_families"/>
</dbReference>
<dbReference type="InterPro" id="IPR020846">
    <property type="entry name" value="MFS_dom"/>
</dbReference>
<feature type="transmembrane region" description="Helical" evidence="7">
    <location>
        <begin position="51"/>
        <end position="69"/>
    </location>
</feature>
<feature type="transmembrane region" description="Helical" evidence="7">
    <location>
        <begin position="344"/>
        <end position="362"/>
    </location>
</feature>
<keyword evidence="3 7" id="KW-0812">Transmembrane</keyword>
<keyword evidence="2" id="KW-0813">Transport</keyword>
<feature type="compositionally biased region" description="Basic and acidic residues" evidence="6">
    <location>
        <begin position="23"/>
        <end position="32"/>
    </location>
</feature>
<reference evidence="9 10" key="1">
    <citation type="journal article" date="2016" name="Int. J. Syst. Evol. Microbiol.">
        <title>Pyruvatibacter mobilis gen. nov., sp. nov., a marine bacterium from the culture broth of Picochlorum sp. 122.</title>
        <authorList>
            <person name="Wang G."/>
            <person name="Tang M."/>
            <person name="Wu H."/>
            <person name="Dai S."/>
            <person name="Li T."/>
            <person name="Chen C."/>
            <person name="He H."/>
            <person name="Fan J."/>
            <person name="Xiang W."/>
            <person name="Li X."/>
        </authorList>
    </citation>
    <scope>NUCLEOTIDE SEQUENCE [LARGE SCALE GENOMIC DNA]</scope>
    <source>
        <strain evidence="9 10">GYP-11</strain>
    </source>
</reference>
<sequence length="485" mass="51380">MSEGWPRGEEDVDLAGHAPDGGAHGEPDNQPDNHRAGQVGWLMYEWANQPYFSLITIFLFANYFANVFYPGDEATGQAYWGYTQAIAGVAIALMSPVLGAMADAAGPRKPFIALFLVGVSLACIGLWSAVPGGAVLPVMALIILASISAEFVTTFANAMLPTIATERRMALLSGAGFGIAQVAGIVALALVLFAFQLPGNVAADFIPDAPLLGLDRAAYEDERIVGPLAGLWFLIFMLPLFLLTPDQPKSGLGRVAAARQGIRQLGVTFRRLRHFRNIALYLIARMLYYDGCAAVFMFGGIIAGALFGWGALELAVFGIVVTLFSALGGFLGGVVDARMGSKPTIVSALMVVILTTLALVSVDQDTMFFVMEITPRAEGAAPFSSTGEIAFLTVACLFGLGVGPVIASSRTMLARLAPREMMAEFFGLYALAGKATTFLAPLTIGIVTQATGNQRLGLSIVLVFLVAGLALMLFVREERSRAVHA</sequence>
<gene>
    <name evidence="9" type="ORF">GTQ45_05765</name>
</gene>
<dbReference type="GO" id="GO:0022857">
    <property type="term" value="F:transmembrane transporter activity"/>
    <property type="evidence" value="ECO:0007669"/>
    <property type="project" value="InterPro"/>
</dbReference>
<keyword evidence="5 7" id="KW-0472">Membrane</keyword>
<feature type="transmembrane region" description="Helical" evidence="7">
    <location>
        <begin position="111"/>
        <end position="130"/>
    </location>
</feature>
<dbReference type="GeneID" id="300656151"/>
<keyword evidence="10" id="KW-1185">Reference proteome</keyword>
<evidence type="ECO:0000256" key="3">
    <source>
        <dbReference type="ARBA" id="ARBA00022692"/>
    </source>
</evidence>
<comment type="caution">
    <text evidence="9">The sequence shown here is derived from an EMBL/GenBank/DDBJ whole genome shotgun (WGS) entry which is preliminary data.</text>
</comment>
<evidence type="ECO:0000313" key="9">
    <source>
        <dbReference type="EMBL" id="NBG95234.1"/>
    </source>
</evidence>
<dbReference type="GO" id="GO:0012505">
    <property type="term" value="C:endomembrane system"/>
    <property type="evidence" value="ECO:0007669"/>
    <property type="project" value="UniProtKB-SubCell"/>
</dbReference>
<dbReference type="PROSITE" id="PS50850">
    <property type="entry name" value="MFS"/>
    <property type="match status" value="1"/>
</dbReference>
<dbReference type="InterPro" id="IPR024671">
    <property type="entry name" value="Atg22-like"/>
</dbReference>
<dbReference type="Gene3D" id="1.20.1250.20">
    <property type="entry name" value="MFS general substrate transporter like domains"/>
    <property type="match status" value="2"/>
</dbReference>
<feature type="transmembrane region" description="Helical" evidence="7">
    <location>
        <begin position="170"/>
        <end position="195"/>
    </location>
</feature>
<feature type="transmembrane region" description="Helical" evidence="7">
    <location>
        <begin position="456"/>
        <end position="475"/>
    </location>
</feature>
<evidence type="ECO:0000256" key="6">
    <source>
        <dbReference type="SAM" id="MobiDB-lite"/>
    </source>
</evidence>
<dbReference type="SUPFAM" id="SSF103473">
    <property type="entry name" value="MFS general substrate transporter"/>
    <property type="match status" value="1"/>
</dbReference>
<dbReference type="InterPro" id="IPR036259">
    <property type="entry name" value="MFS_trans_sf"/>
</dbReference>
<evidence type="ECO:0000256" key="4">
    <source>
        <dbReference type="ARBA" id="ARBA00022989"/>
    </source>
</evidence>
<feature type="transmembrane region" description="Helical" evidence="7">
    <location>
        <begin position="224"/>
        <end position="244"/>
    </location>
</feature>
<dbReference type="PANTHER" id="PTHR23519">
    <property type="entry name" value="AUTOPHAGY-RELATED PROTEIN 22"/>
    <property type="match status" value="1"/>
</dbReference>
<dbReference type="PANTHER" id="PTHR23519:SF1">
    <property type="entry name" value="AUTOPHAGY-RELATED PROTEIN 22"/>
    <property type="match status" value="1"/>
</dbReference>
<evidence type="ECO:0000259" key="8">
    <source>
        <dbReference type="PROSITE" id="PS50850"/>
    </source>
</evidence>
<feature type="transmembrane region" description="Helical" evidence="7">
    <location>
        <begin position="314"/>
        <end position="332"/>
    </location>
</feature>
<dbReference type="Proteomes" id="UP000470384">
    <property type="component" value="Unassembled WGS sequence"/>
</dbReference>
<feature type="transmembrane region" description="Helical" evidence="7">
    <location>
        <begin position="278"/>
        <end position="308"/>
    </location>
</feature>
<keyword evidence="4 7" id="KW-1133">Transmembrane helix</keyword>
<evidence type="ECO:0000256" key="1">
    <source>
        <dbReference type="ARBA" id="ARBA00004127"/>
    </source>
</evidence>
<feature type="transmembrane region" description="Helical" evidence="7">
    <location>
        <begin position="81"/>
        <end position="99"/>
    </location>
</feature>
<accession>A0A845Q9R7</accession>
<protein>
    <submittedName>
        <fullName evidence="9">MFS transporter</fullName>
    </submittedName>
</protein>
<feature type="transmembrane region" description="Helical" evidence="7">
    <location>
        <begin position="428"/>
        <end position="450"/>
    </location>
</feature>
<dbReference type="Pfam" id="PF11700">
    <property type="entry name" value="ATG22"/>
    <property type="match status" value="1"/>
</dbReference>
<feature type="transmembrane region" description="Helical" evidence="7">
    <location>
        <begin position="136"/>
        <end position="158"/>
    </location>
</feature>
<dbReference type="EMBL" id="WXYQ01000004">
    <property type="protein sequence ID" value="NBG95234.1"/>
    <property type="molecule type" value="Genomic_DNA"/>
</dbReference>
<organism evidence="9 10">
    <name type="scientific">Pyruvatibacter mobilis</name>
    <dbReference type="NCBI Taxonomy" id="1712261"/>
    <lineage>
        <taxon>Bacteria</taxon>
        <taxon>Pseudomonadati</taxon>
        <taxon>Pseudomonadota</taxon>
        <taxon>Alphaproteobacteria</taxon>
        <taxon>Hyphomicrobiales</taxon>
        <taxon>Parvibaculaceae</taxon>
        <taxon>Pyruvatibacter</taxon>
    </lineage>
</organism>
<comment type="subcellular location">
    <subcellularLocation>
        <location evidence="1">Endomembrane system</location>
        <topology evidence="1">Multi-pass membrane protein</topology>
    </subcellularLocation>
</comment>
<feature type="transmembrane region" description="Helical" evidence="7">
    <location>
        <begin position="389"/>
        <end position="407"/>
    </location>
</feature>
<dbReference type="RefSeq" id="WP_160587216.1">
    <property type="nucleotide sequence ID" value="NZ_BMHN01000001.1"/>
</dbReference>
<evidence type="ECO:0000256" key="5">
    <source>
        <dbReference type="ARBA" id="ARBA00023136"/>
    </source>
</evidence>
<dbReference type="AlphaFoldDB" id="A0A845Q9R7"/>
<proteinExistence type="predicted"/>
<feature type="region of interest" description="Disordered" evidence="6">
    <location>
        <begin position="1"/>
        <end position="32"/>
    </location>
</feature>
<feature type="domain" description="Major facilitator superfamily (MFS) profile" evidence="8">
    <location>
        <begin position="225"/>
        <end position="485"/>
    </location>
</feature>
<name>A0A845Q9R7_9HYPH</name>
<evidence type="ECO:0000256" key="7">
    <source>
        <dbReference type="SAM" id="Phobius"/>
    </source>
</evidence>
<evidence type="ECO:0000313" key="10">
    <source>
        <dbReference type="Proteomes" id="UP000470384"/>
    </source>
</evidence>
<dbReference type="OrthoDB" id="9768783at2"/>
<evidence type="ECO:0000256" key="2">
    <source>
        <dbReference type="ARBA" id="ARBA00022448"/>
    </source>
</evidence>